<keyword evidence="2" id="KW-1185">Reference proteome</keyword>
<dbReference type="WBParaSite" id="BTMF_0001823501-mRNA-1">
    <property type="protein sequence ID" value="BTMF_0001823501-mRNA-1"/>
    <property type="gene ID" value="BTMF_0001823501"/>
</dbReference>
<evidence type="ECO:0000313" key="1">
    <source>
        <dbReference type="EMBL" id="VDO58043.1"/>
    </source>
</evidence>
<evidence type="ECO:0000313" key="3">
    <source>
        <dbReference type="WBParaSite" id="BTMF_0001823501-mRNA-1"/>
    </source>
</evidence>
<accession>A0A0R3RDV7</accession>
<reference evidence="3" key="1">
    <citation type="submission" date="2017-02" db="UniProtKB">
        <authorList>
            <consortium name="WormBaseParasite"/>
        </authorList>
    </citation>
    <scope>IDENTIFICATION</scope>
</reference>
<protein>
    <submittedName>
        <fullName evidence="1 3">Uncharacterized protein</fullName>
    </submittedName>
</protein>
<organism evidence="3">
    <name type="scientific">Brugia timori</name>
    <dbReference type="NCBI Taxonomy" id="42155"/>
    <lineage>
        <taxon>Eukaryota</taxon>
        <taxon>Metazoa</taxon>
        <taxon>Ecdysozoa</taxon>
        <taxon>Nematoda</taxon>
        <taxon>Chromadorea</taxon>
        <taxon>Rhabditida</taxon>
        <taxon>Spirurina</taxon>
        <taxon>Spiruromorpha</taxon>
        <taxon>Filarioidea</taxon>
        <taxon>Onchocercidae</taxon>
        <taxon>Brugia</taxon>
    </lineage>
</organism>
<dbReference type="AlphaFoldDB" id="A0A0R3RDV7"/>
<reference evidence="1 2" key="2">
    <citation type="submission" date="2018-11" db="EMBL/GenBank/DDBJ databases">
        <authorList>
            <consortium name="Pathogen Informatics"/>
        </authorList>
    </citation>
    <scope>NUCLEOTIDE SEQUENCE [LARGE SCALE GENOMIC DNA]</scope>
</reference>
<dbReference type="Proteomes" id="UP000280834">
    <property type="component" value="Unassembled WGS sequence"/>
</dbReference>
<name>A0A0R3RDV7_9BILA</name>
<gene>
    <name evidence="1" type="ORF">BTMF_LOCUS16193</name>
</gene>
<evidence type="ECO:0000313" key="2">
    <source>
        <dbReference type="Proteomes" id="UP000280834"/>
    </source>
</evidence>
<dbReference type="EMBL" id="UZAG01023931">
    <property type="protein sequence ID" value="VDO58043.1"/>
    <property type="molecule type" value="Genomic_DNA"/>
</dbReference>
<proteinExistence type="predicted"/>
<sequence length="38" mass="4399">MRQCSFLLSKNVGENVGRHIMERKTDSRKMDSCGLEEL</sequence>